<name>A0A6G0W6W7_9STRA</name>
<evidence type="ECO:0000256" key="1">
    <source>
        <dbReference type="SAM" id="MobiDB-lite"/>
    </source>
</evidence>
<comment type="caution">
    <text evidence="2">The sequence shown here is derived from an EMBL/GenBank/DDBJ whole genome shotgun (WGS) entry which is preliminary data.</text>
</comment>
<sequence length="145" mass="16182">MKIHPEVRWIYSGREVYGELVDEGNPDAPPRRQRKPAAPSSTEVINHATVTAITDEEKAILDQVEREHALPETSVRLGRVLCHRLGIDTVATLRNILQDVLDERGRNATEVSAAEEDNSTEVPAPARRSERTSVPARKRGKARKC</sequence>
<dbReference type="AlphaFoldDB" id="A0A6G0W6W7"/>
<organism evidence="2 3">
    <name type="scientific">Aphanomyces euteiches</name>
    <dbReference type="NCBI Taxonomy" id="100861"/>
    <lineage>
        <taxon>Eukaryota</taxon>
        <taxon>Sar</taxon>
        <taxon>Stramenopiles</taxon>
        <taxon>Oomycota</taxon>
        <taxon>Saprolegniomycetes</taxon>
        <taxon>Saprolegniales</taxon>
        <taxon>Verrucalvaceae</taxon>
        <taxon>Aphanomyces</taxon>
    </lineage>
</organism>
<proteinExistence type="predicted"/>
<feature type="region of interest" description="Disordered" evidence="1">
    <location>
        <begin position="107"/>
        <end position="145"/>
    </location>
</feature>
<accession>A0A6G0W6W7</accession>
<feature type="region of interest" description="Disordered" evidence="1">
    <location>
        <begin position="21"/>
        <end position="42"/>
    </location>
</feature>
<feature type="compositionally biased region" description="Basic residues" evidence="1">
    <location>
        <begin position="136"/>
        <end position="145"/>
    </location>
</feature>
<dbReference type="VEuPathDB" id="FungiDB:AeMF1_015072"/>
<gene>
    <name evidence="2" type="ORF">Ae201684_018889</name>
</gene>
<dbReference type="EMBL" id="VJMJ01000363">
    <property type="protein sequence ID" value="KAF0721823.1"/>
    <property type="molecule type" value="Genomic_DNA"/>
</dbReference>
<protein>
    <submittedName>
        <fullName evidence="2">Uncharacterized protein</fullName>
    </submittedName>
</protein>
<evidence type="ECO:0000313" key="3">
    <source>
        <dbReference type="Proteomes" id="UP000481153"/>
    </source>
</evidence>
<dbReference type="Proteomes" id="UP000481153">
    <property type="component" value="Unassembled WGS sequence"/>
</dbReference>
<reference evidence="2 3" key="1">
    <citation type="submission" date="2019-07" db="EMBL/GenBank/DDBJ databases">
        <title>Genomics analysis of Aphanomyces spp. identifies a new class of oomycete effector associated with host adaptation.</title>
        <authorList>
            <person name="Gaulin E."/>
        </authorList>
    </citation>
    <scope>NUCLEOTIDE SEQUENCE [LARGE SCALE GENOMIC DNA]</scope>
    <source>
        <strain evidence="2 3">ATCC 201684</strain>
    </source>
</reference>
<evidence type="ECO:0000313" key="2">
    <source>
        <dbReference type="EMBL" id="KAF0721823.1"/>
    </source>
</evidence>
<keyword evidence="3" id="KW-1185">Reference proteome</keyword>